<proteinExistence type="predicted"/>
<evidence type="ECO:0000313" key="5">
    <source>
        <dbReference type="Proteomes" id="UP000271464"/>
    </source>
</evidence>
<evidence type="ECO:0000313" key="1">
    <source>
        <dbReference type="EMBL" id="ORC09670.1"/>
    </source>
</evidence>
<comment type="caution">
    <text evidence="1">The sequence shown here is derived from an EMBL/GenBank/DDBJ whole genome shotgun (WGS) entry which is preliminary data.</text>
</comment>
<evidence type="ECO:0000313" key="2">
    <source>
        <dbReference type="EMBL" id="VAZ83617.1"/>
    </source>
</evidence>
<dbReference type="Proteomes" id="UP000192335">
    <property type="component" value="Unassembled WGS sequence"/>
</dbReference>
<dbReference type="RefSeq" id="WP_075546114.1">
    <property type="nucleotide sequence ID" value="NZ_CADEAW010000062.1"/>
</dbReference>
<dbReference type="AlphaFoldDB" id="A0A1X0LFF5"/>
<evidence type="ECO:0000313" key="4">
    <source>
        <dbReference type="Proteomes" id="UP000192335"/>
    </source>
</evidence>
<dbReference type="OrthoDB" id="4746483at2"/>
<dbReference type="EMBL" id="UPHM01000052">
    <property type="protein sequence ID" value="VAZ92983.1"/>
    <property type="molecule type" value="Genomic_DNA"/>
</dbReference>
<accession>A0A1X0LFF5</accession>
<dbReference type="Proteomes" id="UP000279331">
    <property type="component" value="Unassembled WGS sequence"/>
</dbReference>
<protein>
    <submittedName>
        <fullName evidence="1">Uncharacterized protein</fullName>
    </submittedName>
</protein>
<dbReference type="EMBL" id="UPHL01000060">
    <property type="protein sequence ID" value="VAZ83617.1"/>
    <property type="molecule type" value="Genomic_DNA"/>
</dbReference>
<name>A0A1X0LFF5_9MYCO</name>
<sequence length="61" mass="6751">MTAVLAPALPAVVDFPPVFNSLSRLVIVAATVLHNWCIHRGSSFRRDSTDCRLVEQRETVS</sequence>
<evidence type="ECO:0000313" key="6">
    <source>
        <dbReference type="Proteomes" id="UP000279331"/>
    </source>
</evidence>
<organism evidence="1 4">
    <name type="scientific">Mycobacterium persicum</name>
    <dbReference type="NCBI Taxonomy" id="1487726"/>
    <lineage>
        <taxon>Bacteria</taxon>
        <taxon>Bacillati</taxon>
        <taxon>Actinomycetota</taxon>
        <taxon>Actinomycetes</taxon>
        <taxon>Mycobacteriales</taxon>
        <taxon>Mycobacteriaceae</taxon>
        <taxon>Mycobacterium</taxon>
    </lineage>
</organism>
<dbReference type="EMBL" id="MWQA01000001">
    <property type="protein sequence ID" value="ORC09670.1"/>
    <property type="molecule type" value="Genomic_DNA"/>
</dbReference>
<dbReference type="GeneID" id="66601027"/>
<reference evidence="1 4" key="1">
    <citation type="submission" date="2017-02" db="EMBL/GenBank/DDBJ databases">
        <title>Mycobacterium kansasii genomes.</title>
        <authorList>
            <person name="Borowka P."/>
            <person name="Strapagiel D."/>
            <person name="Marciniak B."/>
            <person name="Lach J."/>
            <person name="Bakula Z."/>
            <person name="Van Ingen J."/>
            <person name="Safianowska A."/>
            <person name="Brzostek A."/>
            <person name="Dziadek J."/>
            <person name="Jagielski T."/>
        </authorList>
    </citation>
    <scope>NUCLEOTIDE SEQUENCE [LARGE SCALE GENOMIC DNA]</scope>
    <source>
        <strain evidence="1 4">12MK</strain>
    </source>
</reference>
<gene>
    <name evidence="1" type="ORF">B4U45_26790</name>
    <name evidence="2" type="ORF">LAUMK42_02434</name>
    <name evidence="3" type="ORF">LAUMK4_02289</name>
</gene>
<reference evidence="5 6" key="2">
    <citation type="submission" date="2018-09" db="EMBL/GenBank/DDBJ databases">
        <authorList>
            <person name="Tagini F."/>
        </authorList>
    </citation>
    <scope>NUCLEOTIDE SEQUENCE [LARGE SCALE GENOMIC DNA]</scope>
    <source>
        <strain evidence="3 5">MK4</strain>
        <strain evidence="2 6">MK42</strain>
    </source>
</reference>
<dbReference type="Proteomes" id="UP000271464">
    <property type="component" value="Unassembled WGS sequence"/>
</dbReference>
<keyword evidence="5" id="KW-1185">Reference proteome</keyword>
<evidence type="ECO:0000313" key="3">
    <source>
        <dbReference type="EMBL" id="VAZ92983.1"/>
    </source>
</evidence>